<keyword evidence="3 9" id="KW-0548">Nucleotidyltransferase</keyword>
<dbReference type="InterPro" id="IPR014729">
    <property type="entry name" value="Rossmann-like_a/b/a_fold"/>
</dbReference>
<evidence type="ECO:0000256" key="9">
    <source>
        <dbReference type="HAMAP-Rule" id="MF_00151"/>
    </source>
</evidence>
<dbReference type="CDD" id="cd02163">
    <property type="entry name" value="PPAT"/>
    <property type="match status" value="1"/>
</dbReference>
<evidence type="ECO:0000256" key="2">
    <source>
        <dbReference type="ARBA" id="ARBA00022679"/>
    </source>
</evidence>
<feature type="binding site" evidence="9">
    <location>
        <position position="75"/>
    </location>
    <ligand>
        <name>substrate</name>
    </ligand>
</feature>
<feature type="binding site" evidence="9">
    <location>
        <position position="42"/>
    </location>
    <ligand>
        <name>substrate</name>
    </ligand>
</feature>
<evidence type="ECO:0000259" key="10">
    <source>
        <dbReference type="Pfam" id="PF01467"/>
    </source>
</evidence>
<evidence type="ECO:0000256" key="8">
    <source>
        <dbReference type="ARBA" id="ARBA00029346"/>
    </source>
</evidence>
<comment type="subunit">
    <text evidence="9">Homohexamer.</text>
</comment>
<comment type="similarity">
    <text evidence="9">Belongs to the bacterial CoaD family.</text>
</comment>
<dbReference type="Pfam" id="PF01467">
    <property type="entry name" value="CTP_transf_like"/>
    <property type="match status" value="1"/>
</dbReference>
<evidence type="ECO:0000256" key="6">
    <source>
        <dbReference type="ARBA" id="ARBA00022842"/>
    </source>
</evidence>
<reference evidence="11 12" key="1">
    <citation type="submission" date="2018-10" db="EMBL/GenBank/DDBJ databases">
        <title>Comparative functional genomics of the obligate endosymbiont Buchnera aphidicola.</title>
        <authorList>
            <person name="Chong R.A."/>
        </authorList>
    </citation>
    <scope>NUCLEOTIDE SEQUENCE [LARGE SCALE GENOMIC DNA]</scope>
    <source>
        <strain evidence="11 12">Mrh</strain>
    </source>
</reference>
<comment type="function">
    <text evidence="9">Reversibly transfers an adenylyl group from ATP to 4'-phosphopantetheine, yielding dephospho-CoA (dPCoA) and pyrophosphate.</text>
</comment>
<dbReference type="GO" id="GO:0004595">
    <property type="term" value="F:pantetheine-phosphate adenylyltransferase activity"/>
    <property type="evidence" value="ECO:0007669"/>
    <property type="project" value="UniProtKB-UniRule"/>
</dbReference>
<evidence type="ECO:0000256" key="4">
    <source>
        <dbReference type="ARBA" id="ARBA00022741"/>
    </source>
</evidence>
<feature type="binding site" evidence="9">
    <location>
        <begin position="90"/>
        <end position="92"/>
    </location>
    <ligand>
        <name>ATP</name>
        <dbReference type="ChEBI" id="CHEBI:30616"/>
    </ligand>
</feature>
<dbReference type="Proteomes" id="UP000298566">
    <property type="component" value="Chromosome"/>
</dbReference>
<dbReference type="RefSeq" id="WP_158336745.1">
    <property type="nucleotide sequence ID" value="NZ_CP033004.1"/>
</dbReference>
<dbReference type="UniPathway" id="UPA00241">
    <property type="reaction ID" value="UER00355"/>
</dbReference>
<evidence type="ECO:0000256" key="3">
    <source>
        <dbReference type="ARBA" id="ARBA00022695"/>
    </source>
</evidence>
<evidence type="ECO:0000256" key="5">
    <source>
        <dbReference type="ARBA" id="ARBA00022840"/>
    </source>
</evidence>
<proteinExistence type="inferred from homology"/>
<dbReference type="PRINTS" id="PR01020">
    <property type="entry name" value="LPSBIOSNTHSS"/>
</dbReference>
<comment type="catalytic activity">
    <reaction evidence="8 9">
        <text>(R)-4'-phosphopantetheine + ATP + H(+) = 3'-dephospho-CoA + diphosphate</text>
        <dbReference type="Rhea" id="RHEA:19801"/>
        <dbReference type="ChEBI" id="CHEBI:15378"/>
        <dbReference type="ChEBI" id="CHEBI:30616"/>
        <dbReference type="ChEBI" id="CHEBI:33019"/>
        <dbReference type="ChEBI" id="CHEBI:57328"/>
        <dbReference type="ChEBI" id="CHEBI:61723"/>
        <dbReference type="EC" id="2.7.7.3"/>
    </reaction>
</comment>
<sequence length="164" mass="19183">MKIKVIYPGTFDPITLGHLDIINKITKIFDFIVIAIFENTKKKPLFSIKERIKLTKIATKKFKTIKKVITFNRLLVQIAESENINYIIRGIRTSLDFEYELNMFNINKKMYPKLENISFFPSPKYSYISSSLVKEIVRYGGNVKSYVPKSVHLALLKKYRNIPI</sequence>
<gene>
    <name evidence="9" type="primary">coaD</name>
    <name evidence="11" type="ORF">D9V73_02785</name>
</gene>
<dbReference type="GO" id="GO:0005524">
    <property type="term" value="F:ATP binding"/>
    <property type="evidence" value="ECO:0007669"/>
    <property type="project" value="UniProtKB-KW"/>
</dbReference>
<dbReference type="OrthoDB" id="9806661at2"/>
<dbReference type="PANTHER" id="PTHR21342:SF1">
    <property type="entry name" value="PHOSPHOPANTETHEINE ADENYLYLTRANSFERASE"/>
    <property type="match status" value="1"/>
</dbReference>
<keyword evidence="7 9" id="KW-0173">Coenzyme A biosynthesis</keyword>
<dbReference type="AlphaFoldDB" id="A0A4D6Y2Z3"/>
<protein>
    <recommendedName>
        <fullName evidence="9">Phosphopantetheine adenylyltransferase</fullName>
        <ecNumber evidence="9">2.7.7.3</ecNumber>
    </recommendedName>
    <alternativeName>
        <fullName evidence="9">Dephospho-CoA pyrophosphorylase</fullName>
    </alternativeName>
    <alternativeName>
        <fullName evidence="9">Pantetheine-phosphate adenylyltransferase</fullName>
        <shortName evidence="9">PPAT</shortName>
    </alternativeName>
</protein>
<dbReference type="GO" id="GO:0015937">
    <property type="term" value="P:coenzyme A biosynthetic process"/>
    <property type="evidence" value="ECO:0007669"/>
    <property type="project" value="UniProtKB-UniRule"/>
</dbReference>
<evidence type="ECO:0000256" key="7">
    <source>
        <dbReference type="ARBA" id="ARBA00022993"/>
    </source>
</evidence>
<evidence type="ECO:0000313" key="12">
    <source>
        <dbReference type="Proteomes" id="UP000298566"/>
    </source>
</evidence>
<keyword evidence="4 9" id="KW-0547">Nucleotide-binding</keyword>
<feature type="binding site" evidence="9">
    <location>
        <begin position="125"/>
        <end position="131"/>
    </location>
    <ligand>
        <name>ATP</name>
        <dbReference type="ChEBI" id="CHEBI:30616"/>
    </ligand>
</feature>
<feature type="binding site" evidence="9">
    <location>
        <begin position="10"/>
        <end position="11"/>
    </location>
    <ligand>
        <name>ATP</name>
        <dbReference type="ChEBI" id="CHEBI:30616"/>
    </ligand>
</feature>
<comment type="pathway">
    <text evidence="9">Cofactor biosynthesis; coenzyme A biosynthesis; CoA from (R)-pantothenate: step 4/5.</text>
</comment>
<dbReference type="NCBIfam" id="TIGR00125">
    <property type="entry name" value="cyt_tran_rel"/>
    <property type="match status" value="1"/>
</dbReference>
<feature type="domain" description="Cytidyltransferase-like" evidence="10">
    <location>
        <begin position="6"/>
        <end position="135"/>
    </location>
</feature>
<keyword evidence="6 9" id="KW-0460">Magnesium</keyword>
<keyword evidence="5 9" id="KW-0067">ATP-binding</keyword>
<dbReference type="InterPro" id="IPR004821">
    <property type="entry name" value="Cyt_trans-like"/>
</dbReference>
<comment type="subcellular location">
    <subcellularLocation>
        <location evidence="9">Cytoplasm</location>
    </subcellularLocation>
</comment>
<feature type="site" description="Transition state stabilizer" evidence="9">
    <location>
        <position position="18"/>
    </location>
</feature>
<dbReference type="HAMAP" id="MF_00151">
    <property type="entry name" value="PPAT_bact"/>
    <property type="match status" value="1"/>
</dbReference>
<name>A0A4D6Y2Z3_BUCMH</name>
<comment type="cofactor">
    <cofactor evidence="9">
        <name>Mg(2+)</name>
        <dbReference type="ChEBI" id="CHEBI:18420"/>
    </cofactor>
</comment>
<dbReference type="EC" id="2.7.7.3" evidence="9"/>
<feature type="binding site" evidence="9">
    <location>
        <position position="89"/>
    </location>
    <ligand>
        <name>substrate</name>
    </ligand>
</feature>
<keyword evidence="1 9" id="KW-0963">Cytoplasm</keyword>
<accession>A0A4D6Y2Z3</accession>
<dbReference type="PANTHER" id="PTHR21342">
    <property type="entry name" value="PHOSPHOPANTETHEINE ADENYLYLTRANSFERASE"/>
    <property type="match status" value="1"/>
</dbReference>
<feature type="binding site" evidence="9">
    <location>
        <position position="100"/>
    </location>
    <ligand>
        <name>ATP</name>
        <dbReference type="ChEBI" id="CHEBI:30616"/>
    </ligand>
</feature>
<dbReference type="InterPro" id="IPR001980">
    <property type="entry name" value="PPAT"/>
</dbReference>
<dbReference type="NCBIfam" id="TIGR01510">
    <property type="entry name" value="coaD_prev_kdtB"/>
    <property type="match status" value="1"/>
</dbReference>
<dbReference type="GO" id="GO:0005737">
    <property type="term" value="C:cytoplasm"/>
    <property type="evidence" value="ECO:0007669"/>
    <property type="project" value="UniProtKB-SubCell"/>
</dbReference>
<feature type="binding site" evidence="9">
    <location>
        <position position="18"/>
    </location>
    <ligand>
        <name>ATP</name>
        <dbReference type="ChEBI" id="CHEBI:30616"/>
    </ligand>
</feature>
<organism evidence="11 12">
    <name type="scientific">Buchnera aphidicola subsp. Melaphis rhois</name>
    <dbReference type="NCBI Taxonomy" id="118103"/>
    <lineage>
        <taxon>Bacteria</taxon>
        <taxon>Pseudomonadati</taxon>
        <taxon>Pseudomonadota</taxon>
        <taxon>Gammaproteobacteria</taxon>
        <taxon>Enterobacterales</taxon>
        <taxon>Erwiniaceae</taxon>
        <taxon>Buchnera</taxon>
    </lineage>
</organism>
<dbReference type="Gene3D" id="3.40.50.620">
    <property type="entry name" value="HUPs"/>
    <property type="match status" value="1"/>
</dbReference>
<feature type="binding site" evidence="9">
    <location>
        <position position="10"/>
    </location>
    <ligand>
        <name>substrate</name>
    </ligand>
</feature>
<keyword evidence="2 9" id="KW-0808">Transferase</keyword>
<dbReference type="EMBL" id="CP033004">
    <property type="protein sequence ID" value="QCI23537.1"/>
    <property type="molecule type" value="Genomic_DNA"/>
</dbReference>
<dbReference type="SUPFAM" id="SSF52374">
    <property type="entry name" value="Nucleotidylyl transferase"/>
    <property type="match status" value="1"/>
</dbReference>
<evidence type="ECO:0000256" key="1">
    <source>
        <dbReference type="ARBA" id="ARBA00022490"/>
    </source>
</evidence>
<evidence type="ECO:0000313" key="11">
    <source>
        <dbReference type="EMBL" id="QCI23537.1"/>
    </source>
</evidence>